<dbReference type="AlphaFoldDB" id="A0A7J6WE12"/>
<feature type="region of interest" description="Disordered" evidence="1">
    <location>
        <begin position="35"/>
        <end position="85"/>
    </location>
</feature>
<gene>
    <name evidence="2" type="ORF">FRX31_014727</name>
</gene>
<accession>A0A7J6WE12</accession>
<organism evidence="2 3">
    <name type="scientific">Thalictrum thalictroides</name>
    <name type="common">Rue-anemone</name>
    <name type="synonym">Anemone thalictroides</name>
    <dbReference type="NCBI Taxonomy" id="46969"/>
    <lineage>
        <taxon>Eukaryota</taxon>
        <taxon>Viridiplantae</taxon>
        <taxon>Streptophyta</taxon>
        <taxon>Embryophyta</taxon>
        <taxon>Tracheophyta</taxon>
        <taxon>Spermatophyta</taxon>
        <taxon>Magnoliopsida</taxon>
        <taxon>Ranunculales</taxon>
        <taxon>Ranunculaceae</taxon>
        <taxon>Thalictroideae</taxon>
        <taxon>Thalictrum</taxon>
    </lineage>
</organism>
<proteinExistence type="predicted"/>
<keyword evidence="3" id="KW-1185">Reference proteome</keyword>
<dbReference type="Proteomes" id="UP000554482">
    <property type="component" value="Unassembled WGS sequence"/>
</dbReference>
<sequence length="137" mass="15365">MTKRDETSKGKIFSLFCPLSQPQCNEERTTKIQKINHNSHKEASTSTTQVVELQDVNTSNAQEVDTSNAKEVETSNAQEVETSNAKEIETSNAQEVEFHEIDVDFNPQEEEFQEIDLNSSNPQGVEPQGIDVTTSFE</sequence>
<reference evidence="2 3" key="1">
    <citation type="submission" date="2020-06" db="EMBL/GenBank/DDBJ databases">
        <title>Transcriptomic and genomic resources for Thalictrum thalictroides and T. hernandezii: Facilitating candidate gene discovery in an emerging model plant lineage.</title>
        <authorList>
            <person name="Arias T."/>
            <person name="Riano-Pachon D.M."/>
            <person name="Di Stilio V.S."/>
        </authorList>
    </citation>
    <scope>NUCLEOTIDE SEQUENCE [LARGE SCALE GENOMIC DNA]</scope>
    <source>
        <strain evidence="3">cv. WT478/WT964</strain>
        <tissue evidence="2">Leaves</tissue>
    </source>
</reference>
<comment type="caution">
    <text evidence="2">The sequence shown here is derived from an EMBL/GenBank/DDBJ whole genome shotgun (WGS) entry which is preliminary data.</text>
</comment>
<evidence type="ECO:0000313" key="2">
    <source>
        <dbReference type="EMBL" id="KAF5195686.1"/>
    </source>
</evidence>
<evidence type="ECO:0000313" key="3">
    <source>
        <dbReference type="Proteomes" id="UP000554482"/>
    </source>
</evidence>
<evidence type="ECO:0000256" key="1">
    <source>
        <dbReference type="SAM" id="MobiDB-lite"/>
    </source>
</evidence>
<dbReference type="EMBL" id="JABWDY010016998">
    <property type="protein sequence ID" value="KAF5195686.1"/>
    <property type="molecule type" value="Genomic_DNA"/>
</dbReference>
<feature type="compositionally biased region" description="Polar residues" evidence="1">
    <location>
        <begin position="74"/>
        <end position="83"/>
    </location>
</feature>
<protein>
    <submittedName>
        <fullName evidence="2">Uncharacterized protein</fullName>
    </submittedName>
</protein>
<name>A0A7J6WE12_THATH</name>
<feature type="non-terminal residue" evidence="2">
    <location>
        <position position="137"/>
    </location>
</feature>
<feature type="region of interest" description="Disordered" evidence="1">
    <location>
        <begin position="118"/>
        <end position="137"/>
    </location>
</feature>
<feature type="compositionally biased region" description="Polar residues" evidence="1">
    <location>
        <begin position="44"/>
        <end position="67"/>
    </location>
</feature>